<keyword evidence="1" id="KW-0479">Metal-binding</keyword>
<evidence type="ECO:0000313" key="7">
    <source>
        <dbReference type="Proteomes" id="UP000694888"/>
    </source>
</evidence>
<feature type="domain" description="RING-type" evidence="6">
    <location>
        <begin position="34"/>
        <end position="85"/>
    </location>
</feature>
<feature type="region of interest" description="Disordered" evidence="5">
    <location>
        <begin position="377"/>
        <end position="417"/>
    </location>
</feature>
<dbReference type="Gene3D" id="3.30.40.10">
    <property type="entry name" value="Zinc/RING finger domain, C3HC4 (zinc finger)"/>
    <property type="match status" value="1"/>
</dbReference>
<evidence type="ECO:0000256" key="5">
    <source>
        <dbReference type="SAM" id="MobiDB-lite"/>
    </source>
</evidence>
<organism evidence="7 8">
    <name type="scientific">Aplysia californica</name>
    <name type="common">California sea hare</name>
    <dbReference type="NCBI Taxonomy" id="6500"/>
    <lineage>
        <taxon>Eukaryota</taxon>
        <taxon>Metazoa</taxon>
        <taxon>Spiralia</taxon>
        <taxon>Lophotrochozoa</taxon>
        <taxon>Mollusca</taxon>
        <taxon>Gastropoda</taxon>
        <taxon>Heterobranchia</taxon>
        <taxon>Euthyneura</taxon>
        <taxon>Tectipleura</taxon>
        <taxon>Aplysiida</taxon>
        <taxon>Aplysioidea</taxon>
        <taxon>Aplysiidae</taxon>
        <taxon>Aplysia</taxon>
    </lineage>
</organism>
<keyword evidence="8" id="KW-0808">Transferase</keyword>
<evidence type="ECO:0000256" key="3">
    <source>
        <dbReference type="ARBA" id="ARBA00022833"/>
    </source>
</evidence>
<keyword evidence="7" id="KW-1185">Reference proteome</keyword>
<keyword evidence="2 4" id="KW-0863">Zinc-finger</keyword>
<feature type="compositionally biased region" description="Polar residues" evidence="5">
    <location>
        <begin position="408"/>
        <end position="417"/>
    </location>
</feature>
<dbReference type="GeneID" id="101859225"/>
<dbReference type="InterPro" id="IPR013083">
    <property type="entry name" value="Znf_RING/FYVE/PHD"/>
</dbReference>
<keyword evidence="3" id="KW-0862">Zinc</keyword>
<reference evidence="8" key="1">
    <citation type="submission" date="2025-08" db="UniProtKB">
        <authorList>
            <consortium name="RefSeq"/>
        </authorList>
    </citation>
    <scope>IDENTIFICATION</scope>
</reference>
<feature type="region of interest" description="Disordered" evidence="5">
    <location>
        <begin position="306"/>
        <end position="351"/>
    </location>
</feature>
<feature type="compositionally biased region" description="Basic residues" evidence="5">
    <location>
        <begin position="325"/>
        <end position="339"/>
    </location>
</feature>
<evidence type="ECO:0000256" key="4">
    <source>
        <dbReference type="PROSITE-ProRule" id="PRU00175"/>
    </source>
</evidence>
<dbReference type="SUPFAM" id="SSF57850">
    <property type="entry name" value="RING/U-box"/>
    <property type="match status" value="1"/>
</dbReference>
<dbReference type="InterPro" id="IPR017907">
    <property type="entry name" value="Znf_RING_CS"/>
</dbReference>
<evidence type="ECO:0000256" key="1">
    <source>
        <dbReference type="ARBA" id="ARBA00022723"/>
    </source>
</evidence>
<dbReference type="PROSITE" id="PS00518">
    <property type="entry name" value="ZF_RING_1"/>
    <property type="match status" value="1"/>
</dbReference>
<dbReference type="Pfam" id="PF13445">
    <property type="entry name" value="zf-RING_UBOX"/>
    <property type="match status" value="1"/>
</dbReference>
<feature type="compositionally biased region" description="Low complexity" evidence="5">
    <location>
        <begin position="340"/>
        <end position="351"/>
    </location>
</feature>
<dbReference type="InterPro" id="IPR027370">
    <property type="entry name" value="Znf-RING_euk"/>
</dbReference>
<dbReference type="SMART" id="SM00184">
    <property type="entry name" value="RING"/>
    <property type="match status" value="1"/>
</dbReference>
<dbReference type="RefSeq" id="XP_005093495.1">
    <property type="nucleotide sequence ID" value="XM_005093438.2"/>
</dbReference>
<evidence type="ECO:0000256" key="2">
    <source>
        <dbReference type="ARBA" id="ARBA00022771"/>
    </source>
</evidence>
<sequence length="417" mass="46724">MSETAQTLSSPDNLLQSDLLLRVLGGDAMQILRCGICMEFFDIPIVLPCGHTFCLHCLTEMCRHASRNCVLSPLKDLRIGCPNCRVLIYASPILERNVTCNFIIQSLLECLRVRKYGTPVTQGVNTEEVRLSGKKRALTDLELSRVTSDVDRLLTSLSRNSVLDNACLEVEEIRRQHLTQLQRETQRGADLASVRKRAHQGINRPQGPAQNIQLLQQQQQQHQLLLQQQQQFLQHLQPNPFGFLGLDALSSPLLTLTTPPGFSQAPPFTSQEVPQASQQNHPLFQQHHSNQQQQCYQASVAAAAAAAHHQQLQQQQQQNQQQHNHPFHHHHHHHHHHHQQQQQQQHQQHNIQQTLIGPKTSNTVTVLPLNRLLEVSGGGSGQSMNGNGDQRLDNDPAVMSYSVKAPASGQTSDVKSS</sequence>
<dbReference type="InterPro" id="IPR001841">
    <property type="entry name" value="Znf_RING"/>
</dbReference>
<feature type="region of interest" description="Disordered" evidence="5">
    <location>
        <begin position="257"/>
        <end position="280"/>
    </location>
</feature>
<feature type="compositionally biased region" description="Polar residues" evidence="5">
    <location>
        <begin position="266"/>
        <end position="280"/>
    </location>
</feature>
<accession>A0ABM0JH15</accession>
<keyword evidence="8" id="KW-0418">Kinase</keyword>
<proteinExistence type="predicted"/>
<evidence type="ECO:0000313" key="8">
    <source>
        <dbReference type="RefSeq" id="XP_005093495.1"/>
    </source>
</evidence>
<feature type="compositionally biased region" description="Low complexity" evidence="5">
    <location>
        <begin position="306"/>
        <end position="324"/>
    </location>
</feature>
<protein>
    <submittedName>
        <fullName evidence="8">Alpha-protein kinase 1</fullName>
    </submittedName>
</protein>
<evidence type="ECO:0000259" key="6">
    <source>
        <dbReference type="PROSITE" id="PS50089"/>
    </source>
</evidence>
<dbReference type="GO" id="GO:0016301">
    <property type="term" value="F:kinase activity"/>
    <property type="evidence" value="ECO:0007669"/>
    <property type="project" value="UniProtKB-KW"/>
</dbReference>
<dbReference type="PROSITE" id="PS50089">
    <property type="entry name" value="ZF_RING_2"/>
    <property type="match status" value="1"/>
</dbReference>
<dbReference type="Proteomes" id="UP000694888">
    <property type="component" value="Unplaced"/>
</dbReference>
<name>A0ABM0JH15_APLCA</name>
<gene>
    <name evidence="8" type="primary">LOC101859225</name>
</gene>